<comment type="similarity">
    <text evidence="5 15">Belongs to the glycosyltransferase 31 family.</text>
</comment>
<keyword evidence="14" id="KW-0464">Manganese</keyword>
<dbReference type="CTD" id="35848"/>
<comment type="cofactor">
    <cofactor evidence="1">
        <name>Mn(2+)</name>
        <dbReference type="ChEBI" id="CHEBI:29035"/>
    </cofactor>
</comment>
<dbReference type="GO" id="GO:0006493">
    <property type="term" value="P:protein O-linked glycosylation"/>
    <property type="evidence" value="ECO:0007669"/>
    <property type="project" value="TreeGrafter"/>
</dbReference>
<dbReference type="FunFam" id="3.90.550.50:FF:000018">
    <property type="entry name" value="Hexosyltransferase"/>
    <property type="match status" value="1"/>
</dbReference>
<comment type="pathway">
    <text evidence="4">Glycan metabolism; heparan sulfate biosynthesis.</text>
</comment>
<keyword evidence="10 15" id="KW-1133">Transmembrane helix</keyword>
<evidence type="ECO:0000256" key="5">
    <source>
        <dbReference type="ARBA" id="ARBA00008661"/>
    </source>
</evidence>
<dbReference type="PANTHER" id="PTHR11214:SF3">
    <property type="entry name" value="BETA-1,3-GALACTOSYLTRANSFERASE 6"/>
    <property type="match status" value="1"/>
</dbReference>
<dbReference type="GO" id="GO:0000139">
    <property type="term" value="C:Golgi membrane"/>
    <property type="evidence" value="ECO:0007669"/>
    <property type="project" value="UniProtKB-SubCell"/>
</dbReference>
<dbReference type="OrthoDB" id="1158011at2759"/>
<proteinExistence type="inferred from homology"/>
<keyword evidence="13" id="KW-0325">Glycoprotein</keyword>
<gene>
    <name evidence="17" type="primary">LOC107220329</name>
</gene>
<keyword evidence="8 15" id="KW-0812">Transmembrane</keyword>
<keyword evidence="7" id="KW-0808">Transferase</keyword>
<dbReference type="Proteomes" id="UP000829291">
    <property type="component" value="Chromosome 4"/>
</dbReference>
<dbReference type="EC" id="2.4.1.-" evidence="15"/>
<evidence type="ECO:0000256" key="10">
    <source>
        <dbReference type="ARBA" id="ARBA00022989"/>
    </source>
</evidence>
<evidence type="ECO:0000256" key="14">
    <source>
        <dbReference type="ARBA" id="ARBA00023211"/>
    </source>
</evidence>
<dbReference type="Pfam" id="PF01762">
    <property type="entry name" value="Galactosyl_T"/>
    <property type="match status" value="1"/>
</dbReference>
<accession>A0A6J0BKT4</accession>
<dbReference type="GO" id="GO:0006024">
    <property type="term" value="P:glycosaminoglycan biosynthetic process"/>
    <property type="evidence" value="ECO:0007669"/>
    <property type="project" value="UniProtKB-ARBA"/>
</dbReference>
<dbReference type="RefSeq" id="XP_015514368.1">
    <property type="nucleotide sequence ID" value="XM_015658882.2"/>
</dbReference>
<dbReference type="AlphaFoldDB" id="A0A6J0BKT4"/>
<evidence type="ECO:0000256" key="8">
    <source>
        <dbReference type="ARBA" id="ARBA00022692"/>
    </source>
</evidence>
<evidence type="ECO:0000256" key="1">
    <source>
        <dbReference type="ARBA" id="ARBA00001936"/>
    </source>
</evidence>
<evidence type="ECO:0000256" key="3">
    <source>
        <dbReference type="ARBA" id="ARBA00004840"/>
    </source>
</evidence>
<evidence type="ECO:0000313" key="16">
    <source>
        <dbReference type="Proteomes" id="UP000829291"/>
    </source>
</evidence>
<dbReference type="Gene3D" id="3.90.550.50">
    <property type="match status" value="1"/>
</dbReference>
<sequence length="323" mass="37940">MLMRQFKGSAKLFLGLLIVILICTLYIEYKSRTKRTSFTVLGNQEKVKAQYKLIIVVFSAPSNVEQREAVRGTWLSENYEDVKYLFVIGTQNMEFDQRNRLASENKAYHDLLLLPNLQDSYQALTKKLLHSFAHICKEYDFDYLLKCDDDSFVLVDKILKEFEKQRYEALDKELYWGFFNGKAQVKRSGPWKETDWIFCDFYLPYARGGGYVLSQNLVKFIAQNSNILRLFNSEDVSVGLWLAPLSNIERKHDVRFDTEYRSRGCSNEHIIKHKQNVEAMNTMYQTYKASGALCVKEVRYRNSYRYDWDAPPSRCCIRELGIP</sequence>
<keyword evidence="16" id="KW-1185">Reference proteome</keyword>
<keyword evidence="6 15" id="KW-0328">Glycosyltransferase</keyword>
<dbReference type="InParanoid" id="A0A6J0BKT4"/>
<keyword evidence="12 15" id="KW-0472">Membrane</keyword>
<evidence type="ECO:0000256" key="15">
    <source>
        <dbReference type="RuleBase" id="RU363063"/>
    </source>
</evidence>
<evidence type="ECO:0000256" key="9">
    <source>
        <dbReference type="ARBA" id="ARBA00022968"/>
    </source>
</evidence>
<keyword evidence="9 15" id="KW-0735">Signal-anchor</keyword>
<evidence type="ECO:0000256" key="7">
    <source>
        <dbReference type="ARBA" id="ARBA00022679"/>
    </source>
</evidence>
<dbReference type="FunCoup" id="A0A6J0BKT4">
    <property type="interactions" value="171"/>
</dbReference>
<protein>
    <recommendedName>
        <fullName evidence="15">Hexosyltransferase</fullName>
        <ecNumber evidence="15">2.4.1.-</ecNumber>
    </recommendedName>
</protein>
<evidence type="ECO:0000256" key="6">
    <source>
        <dbReference type="ARBA" id="ARBA00022676"/>
    </source>
</evidence>
<dbReference type="KEGG" id="nlo:107220329"/>
<dbReference type="InterPro" id="IPR002659">
    <property type="entry name" value="Glyco_trans_31"/>
</dbReference>
<comment type="pathway">
    <text evidence="3">Glycan metabolism; chondroitin sulfate biosynthesis.</text>
</comment>
<comment type="subcellular location">
    <subcellularLocation>
        <location evidence="2 15">Golgi apparatus membrane</location>
        <topology evidence="2 15">Single-pass type II membrane protein</topology>
    </subcellularLocation>
</comment>
<keyword evidence="11 15" id="KW-0333">Golgi apparatus</keyword>
<dbReference type="PANTHER" id="PTHR11214">
    <property type="entry name" value="BETA-1,3-N-ACETYLGLUCOSAMINYLTRANSFERASE"/>
    <property type="match status" value="1"/>
</dbReference>
<feature type="transmembrane region" description="Helical" evidence="15">
    <location>
        <begin position="12"/>
        <end position="29"/>
    </location>
</feature>
<evidence type="ECO:0000256" key="11">
    <source>
        <dbReference type="ARBA" id="ARBA00023034"/>
    </source>
</evidence>
<evidence type="ECO:0000313" key="17">
    <source>
        <dbReference type="RefSeq" id="XP_015514368.1"/>
    </source>
</evidence>
<evidence type="ECO:0000256" key="4">
    <source>
        <dbReference type="ARBA" id="ARBA00005093"/>
    </source>
</evidence>
<evidence type="ECO:0000256" key="13">
    <source>
        <dbReference type="ARBA" id="ARBA00023180"/>
    </source>
</evidence>
<dbReference type="GeneID" id="107220329"/>
<organism evidence="17">
    <name type="scientific">Neodiprion lecontei</name>
    <name type="common">Redheaded pine sawfly</name>
    <dbReference type="NCBI Taxonomy" id="441921"/>
    <lineage>
        <taxon>Eukaryota</taxon>
        <taxon>Metazoa</taxon>
        <taxon>Ecdysozoa</taxon>
        <taxon>Arthropoda</taxon>
        <taxon>Hexapoda</taxon>
        <taxon>Insecta</taxon>
        <taxon>Pterygota</taxon>
        <taxon>Neoptera</taxon>
        <taxon>Endopterygota</taxon>
        <taxon>Hymenoptera</taxon>
        <taxon>Tenthredinoidea</taxon>
        <taxon>Diprionidae</taxon>
        <taxon>Diprioninae</taxon>
        <taxon>Neodiprion</taxon>
    </lineage>
</organism>
<name>A0A6J0BKT4_NEOLC</name>
<evidence type="ECO:0000256" key="12">
    <source>
        <dbReference type="ARBA" id="ARBA00023136"/>
    </source>
</evidence>
<evidence type="ECO:0000256" key="2">
    <source>
        <dbReference type="ARBA" id="ARBA00004323"/>
    </source>
</evidence>
<dbReference type="GO" id="GO:0047220">
    <property type="term" value="F:galactosylxylosylprotein 3-beta-galactosyltransferase activity"/>
    <property type="evidence" value="ECO:0007669"/>
    <property type="project" value="TreeGrafter"/>
</dbReference>
<reference evidence="17" key="1">
    <citation type="submission" date="2025-08" db="UniProtKB">
        <authorList>
            <consortium name="RefSeq"/>
        </authorList>
    </citation>
    <scope>IDENTIFICATION</scope>
    <source>
        <tissue evidence="17">Thorax and Abdomen</tissue>
    </source>
</reference>